<dbReference type="KEGG" id="pmet:G4Y79_09075"/>
<evidence type="ECO:0000313" key="4">
    <source>
        <dbReference type="Proteomes" id="UP000594468"/>
    </source>
</evidence>
<proteinExistence type="predicted"/>
<feature type="transmembrane region" description="Helical" evidence="2">
    <location>
        <begin position="321"/>
        <end position="349"/>
    </location>
</feature>
<sequence>MKEPAIRSRTPFYKLRRLIWVCGLVLILWVWPAQAREVLQGRACNVDADDTVVGNLFAMCENLTIDGTVRGNIFGMAIHADINGTVEGSIYLASTDLNIQGNILGDVHFGGVALNWRTPLETTSMQPAEDRDEISIRTSNLLALGLSVTIDEDAILPGSIVNLGYQLIVNGAVRDEINFWGSTLQIGGPVMGDVYATVGDPLSSNSSVETILLPFNFDVTLADPGLTITDDGRVAGSLEYYAPAPGRINGSIDGTEKYVAPAPVALPTFEEPATIANYLRSAFQEGTSLFVVGVAAVLLAAGSLNAPLYRIRRRPFASLSVGLLTFIISFPVVLIFILLSLLLVIFLLLVNLDALAVLMTFVLSVVNIGGATVFYLTAIFVARALFALAIGRSLARIFWARNGLHVNPYAALLMGVVILALLVTLPFVGWIINAVSLFLGLGGILTVILERIQRVRGGEPEPEIRQYPVSSAITRRHPQPGTEPKDEPRPEPRPNLIGPFADPTPASASIENEPVEPFYNLPGMANLPEGFDIRFFEEDDA</sequence>
<reference evidence="3 4" key="1">
    <citation type="submission" date="2020-02" db="EMBL/GenBank/DDBJ databases">
        <authorList>
            <person name="Zheng R.K."/>
            <person name="Sun C.M."/>
        </authorList>
    </citation>
    <scope>NUCLEOTIDE SEQUENCE [LARGE SCALE GENOMIC DNA]</scope>
    <source>
        <strain evidence="4">rifampicinis</strain>
    </source>
</reference>
<evidence type="ECO:0000313" key="3">
    <source>
        <dbReference type="EMBL" id="QPC84509.1"/>
    </source>
</evidence>
<keyword evidence="2" id="KW-0812">Transmembrane</keyword>
<dbReference type="Proteomes" id="UP000594468">
    <property type="component" value="Chromosome"/>
</dbReference>
<feature type="compositionally biased region" description="Basic and acidic residues" evidence="1">
    <location>
        <begin position="483"/>
        <end position="492"/>
    </location>
</feature>
<keyword evidence="2" id="KW-1133">Transmembrane helix</keyword>
<feature type="transmembrane region" description="Helical" evidence="2">
    <location>
        <begin position="355"/>
        <end position="386"/>
    </location>
</feature>
<dbReference type="RefSeq" id="WP_195172572.1">
    <property type="nucleotide sequence ID" value="NZ_CP062983.1"/>
</dbReference>
<protein>
    <recommendedName>
        <fullName evidence="5">Polymer-forming cytoskeletal protein</fullName>
    </recommendedName>
</protein>
<evidence type="ECO:0000256" key="1">
    <source>
        <dbReference type="SAM" id="MobiDB-lite"/>
    </source>
</evidence>
<feature type="transmembrane region" description="Helical" evidence="2">
    <location>
        <begin position="289"/>
        <end position="309"/>
    </location>
</feature>
<feature type="region of interest" description="Disordered" evidence="1">
    <location>
        <begin position="468"/>
        <end position="511"/>
    </location>
</feature>
<dbReference type="EMBL" id="CP062983">
    <property type="protein sequence ID" value="QPC84509.1"/>
    <property type="molecule type" value="Genomic_DNA"/>
</dbReference>
<feature type="transmembrane region" description="Helical" evidence="2">
    <location>
        <begin position="430"/>
        <end position="449"/>
    </location>
</feature>
<evidence type="ECO:0008006" key="5">
    <source>
        <dbReference type="Google" id="ProtNLM"/>
    </source>
</evidence>
<keyword evidence="2" id="KW-0472">Membrane</keyword>
<evidence type="ECO:0000256" key="2">
    <source>
        <dbReference type="SAM" id="Phobius"/>
    </source>
</evidence>
<keyword evidence="4" id="KW-1185">Reference proteome</keyword>
<feature type="transmembrane region" description="Helical" evidence="2">
    <location>
        <begin position="406"/>
        <end position="424"/>
    </location>
</feature>
<dbReference type="AlphaFoldDB" id="A0A7S8IGE1"/>
<accession>A0A7S8IGE1</accession>
<gene>
    <name evidence="3" type="ORF">G4Y79_09075</name>
</gene>
<organism evidence="3 4">
    <name type="scientific">Phototrophicus methaneseepsis</name>
    <dbReference type="NCBI Taxonomy" id="2710758"/>
    <lineage>
        <taxon>Bacteria</taxon>
        <taxon>Bacillati</taxon>
        <taxon>Chloroflexota</taxon>
        <taxon>Candidatus Thermofontia</taxon>
        <taxon>Phototrophicales</taxon>
        <taxon>Phototrophicaceae</taxon>
        <taxon>Phototrophicus</taxon>
    </lineage>
</organism>
<name>A0A7S8IGE1_9CHLR</name>